<dbReference type="Gene3D" id="1.20.1640.10">
    <property type="entry name" value="Multidrug efflux transporter AcrB transmembrane domain"/>
    <property type="match status" value="1"/>
</dbReference>
<feature type="transmembrane region" description="Helical" evidence="2">
    <location>
        <begin position="1023"/>
        <end position="1049"/>
    </location>
</feature>
<feature type="non-terminal residue" evidence="3">
    <location>
        <position position="1113"/>
    </location>
</feature>
<dbReference type="PANTHER" id="PTHR46687:SF1">
    <property type="entry name" value="PROTEIN DISPATCHED HOMOLOG 3"/>
    <property type="match status" value="1"/>
</dbReference>
<keyword evidence="2" id="KW-1133">Transmembrane helix</keyword>
<feature type="transmembrane region" description="Helical" evidence="2">
    <location>
        <begin position="990"/>
        <end position="1011"/>
    </location>
</feature>
<feature type="transmembrane region" description="Helical" evidence="2">
    <location>
        <begin position="1061"/>
        <end position="1082"/>
    </location>
</feature>
<dbReference type="SUPFAM" id="SSF82866">
    <property type="entry name" value="Multidrug efflux transporter AcrB transmembrane domain"/>
    <property type="match status" value="2"/>
</dbReference>
<sequence>MVSFFLSTSRRPYHPLDDDLNDEELLLSQDLDISEDIPANYISEKTPAPVIDKSYQAFRIPQHEASMHWGALQAAKRNLSKSKIDYDKMATVDFDWVFSQRDQGKSRAKRQSSFQFAAHEQDRVLEQRDKRDVTQENGNQIITALPQQYYPLWRMQVVFMAKDGENIFTREKLQHIHEIEKKIIAHEKFSEFCLKDPFHAVIQKDPAVKAINGCAPLNSLLSYFFPSKDEIGNVYYDGLGENMDNIDSALKLAMTSTNELSVLYGGNEIFDYEVETTFWQDLNLAVYALLAIFVLMLVLTSGSIWLTFWGFISILLSAPLAIFFYRVVFGVRALGILNGAAAFVIIGIGVDDVFVFINVYRQATHLHTPRARTKYTIIPAVHDFGLFMSLIVANCWLTVMISMPPVLCCCLPKSLCTNLSVPDDVSKFLDNSNHGDTGHVTSAREVTSDEEEDDVPLLSMENPLQYIDTAEDDSLVLVDPDPLVLPEDIDNQKACHLGAKLQATLYHYMVVPLKTSTKPPQFFREDTNIQQLLNLKSRYSAIDTVTCNDCSAIYSLGEKASQKIPTPSIKQLTTTKQTEGRRPDQQTTAKPNPPGLPKITTTRKPYIKPTQRPQPQPKPHTSPHPHILPLPLTSPKPPPYVPRTIKPVIVPSIPINPSNEVPVKVPTLKSVPENYDVCKDADCSHPKERPLLESGATVYVVLGVKDFHWSQVDVGHVMSENLGEIQFDPAFASAFNFTNPKVRTHLAELCTVCKEIASNRELVKNGSAQCLPTNSLPPMISIVLHKALAMVPECKNLPEAIPIYGNQQPAHALGGLTDDVTSARWIAFAFSSTTSKGKSYFEAHKEYKKWEIFLQKVRSRLPEDSPMKNLFQTSEFWPEVFMEIVAVDSAIYGVVLSMVICMLAVVIFTRHLILLLIIFISITEMVCLVVGIFYILGWEVGGVEAISLSILVGSSVDYCVHLVEGYILAGKACPFKDDARLARQWRTKATFSHIGVSIISSALTTIIAAIPLTQTTIQPFAKFGQIIAINTSVCILYSLTLCVALLSTIAPPFYKPNWKSLVKAIVGTAVVVGLAVLLMFVLSRFGVDIPGPNGLTFTFLFKFYDFTSSDRKA</sequence>
<reference evidence="3" key="1">
    <citation type="submission" date="2022-11" db="EMBL/GenBank/DDBJ databases">
        <title>Centuries of genome instability and evolution in soft-shell clam transmissible cancer (bioRxiv).</title>
        <authorList>
            <person name="Hart S.F.M."/>
            <person name="Yonemitsu M.A."/>
            <person name="Giersch R.M."/>
            <person name="Beal B.F."/>
            <person name="Arriagada G."/>
            <person name="Davis B.W."/>
            <person name="Ostrander E.A."/>
            <person name="Goff S.P."/>
            <person name="Metzger M.J."/>
        </authorList>
    </citation>
    <scope>NUCLEOTIDE SEQUENCE</scope>
    <source>
        <strain evidence="3">MELC-2E11</strain>
        <tissue evidence="3">Siphon/mantle</tissue>
    </source>
</reference>
<keyword evidence="2" id="KW-0812">Transmembrane</keyword>
<evidence type="ECO:0000313" key="3">
    <source>
        <dbReference type="EMBL" id="WAR14743.1"/>
    </source>
</evidence>
<evidence type="ECO:0000313" key="4">
    <source>
        <dbReference type="Proteomes" id="UP001164746"/>
    </source>
</evidence>
<feature type="compositionally biased region" description="Polar residues" evidence="1">
    <location>
        <begin position="564"/>
        <end position="577"/>
    </location>
</feature>
<evidence type="ECO:0000256" key="1">
    <source>
        <dbReference type="SAM" id="MobiDB-lite"/>
    </source>
</evidence>
<feature type="transmembrane region" description="Helical" evidence="2">
    <location>
        <begin position="282"/>
        <end position="299"/>
    </location>
</feature>
<dbReference type="InterPro" id="IPR042480">
    <property type="entry name" value="DISP3"/>
</dbReference>
<proteinExistence type="predicted"/>
<feature type="transmembrane region" description="Helical" evidence="2">
    <location>
        <begin position="340"/>
        <end position="360"/>
    </location>
</feature>
<organism evidence="3 4">
    <name type="scientific">Mya arenaria</name>
    <name type="common">Soft-shell clam</name>
    <dbReference type="NCBI Taxonomy" id="6604"/>
    <lineage>
        <taxon>Eukaryota</taxon>
        <taxon>Metazoa</taxon>
        <taxon>Spiralia</taxon>
        <taxon>Lophotrochozoa</taxon>
        <taxon>Mollusca</taxon>
        <taxon>Bivalvia</taxon>
        <taxon>Autobranchia</taxon>
        <taxon>Heteroconchia</taxon>
        <taxon>Euheterodonta</taxon>
        <taxon>Imparidentia</taxon>
        <taxon>Neoheterodontei</taxon>
        <taxon>Myida</taxon>
        <taxon>Myoidea</taxon>
        <taxon>Myidae</taxon>
        <taxon>Mya</taxon>
    </lineage>
</organism>
<dbReference type="PANTHER" id="PTHR46687">
    <property type="entry name" value="PROTEIN DISPATCHED HOMOLOG 3"/>
    <property type="match status" value="1"/>
</dbReference>
<feature type="compositionally biased region" description="Pro residues" evidence="1">
    <location>
        <begin position="612"/>
        <end position="639"/>
    </location>
</feature>
<name>A0ABY7EXS3_MYAAR</name>
<gene>
    <name evidence="3" type="ORF">MAR_004848</name>
</gene>
<evidence type="ECO:0000256" key="2">
    <source>
        <dbReference type="SAM" id="Phobius"/>
    </source>
</evidence>
<accession>A0ABY7EXS3</accession>
<feature type="transmembrane region" description="Helical" evidence="2">
    <location>
        <begin position="890"/>
        <end position="908"/>
    </location>
</feature>
<dbReference type="EMBL" id="CP111020">
    <property type="protein sequence ID" value="WAR14743.1"/>
    <property type="molecule type" value="Genomic_DNA"/>
</dbReference>
<protein>
    <submittedName>
        <fullName evidence="3">DISP3-like protein</fullName>
    </submittedName>
</protein>
<feature type="transmembrane region" description="Helical" evidence="2">
    <location>
        <begin position="948"/>
        <end position="969"/>
    </location>
</feature>
<feature type="transmembrane region" description="Helical" evidence="2">
    <location>
        <begin position="381"/>
        <end position="403"/>
    </location>
</feature>
<feature type="transmembrane region" description="Helical" evidence="2">
    <location>
        <begin position="913"/>
        <end position="936"/>
    </location>
</feature>
<dbReference type="Proteomes" id="UP001164746">
    <property type="component" value="Chromosome 9"/>
</dbReference>
<feature type="region of interest" description="Disordered" evidence="1">
    <location>
        <begin position="564"/>
        <end position="639"/>
    </location>
</feature>
<keyword evidence="4" id="KW-1185">Reference proteome</keyword>
<keyword evidence="2" id="KW-0472">Membrane</keyword>
<feature type="transmembrane region" description="Helical" evidence="2">
    <location>
        <begin position="306"/>
        <end position="328"/>
    </location>
</feature>